<evidence type="ECO:0000313" key="1">
    <source>
        <dbReference type="EMBL" id="KAI8535446.1"/>
    </source>
</evidence>
<sequence>MAEEEEATEVPVEYREEDIAFRPAASAATLSSHVPVTKYDIVEQLPDDLLARLLEKNPEIGEIVLKAKEERARAIAASEAAERAEREQKDGEDLLREAEAKERAGEEAQGPRVTAVAEAGAMRRPDYVAETYTPPPLRHTC</sequence>
<dbReference type="Proteomes" id="UP001062846">
    <property type="component" value="Chromosome 10"/>
</dbReference>
<protein>
    <submittedName>
        <fullName evidence="1">Uncharacterized protein</fullName>
    </submittedName>
</protein>
<organism evidence="1 2">
    <name type="scientific">Rhododendron molle</name>
    <name type="common">Chinese azalea</name>
    <name type="synonym">Azalea mollis</name>
    <dbReference type="NCBI Taxonomy" id="49168"/>
    <lineage>
        <taxon>Eukaryota</taxon>
        <taxon>Viridiplantae</taxon>
        <taxon>Streptophyta</taxon>
        <taxon>Embryophyta</taxon>
        <taxon>Tracheophyta</taxon>
        <taxon>Spermatophyta</taxon>
        <taxon>Magnoliopsida</taxon>
        <taxon>eudicotyledons</taxon>
        <taxon>Gunneridae</taxon>
        <taxon>Pentapetalae</taxon>
        <taxon>asterids</taxon>
        <taxon>Ericales</taxon>
        <taxon>Ericaceae</taxon>
        <taxon>Ericoideae</taxon>
        <taxon>Rhodoreae</taxon>
        <taxon>Rhododendron</taxon>
    </lineage>
</organism>
<accession>A0ACC0M4G0</accession>
<gene>
    <name evidence="1" type="ORF">RHMOL_Rhmol10G0174900</name>
</gene>
<dbReference type="EMBL" id="CM046397">
    <property type="protein sequence ID" value="KAI8535446.1"/>
    <property type="molecule type" value="Genomic_DNA"/>
</dbReference>
<comment type="caution">
    <text evidence="1">The sequence shown here is derived from an EMBL/GenBank/DDBJ whole genome shotgun (WGS) entry which is preliminary data.</text>
</comment>
<proteinExistence type="predicted"/>
<name>A0ACC0M4G0_RHOML</name>
<reference evidence="1" key="1">
    <citation type="submission" date="2022-02" db="EMBL/GenBank/DDBJ databases">
        <title>Plant Genome Project.</title>
        <authorList>
            <person name="Zhang R.-G."/>
        </authorList>
    </citation>
    <scope>NUCLEOTIDE SEQUENCE</scope>
    <source>
        <strain evidence="1">AT1</strain>
    </source>
</reference>
<keyword evidence="2" id="KW-1185">Reference proteome</keyword>
<evidence type="ECO:0000313" key="2">
    <source>
        <dbReference type="Proteomes" id="UP001062846"/>
    </source>
</evidence>